<dbReference type="PANTHER" id="PTHR22550">
    <property type="entry name" value="SPORE GERMINATION PROTEIN"/>
    <property type="match status" value="1"/>
</dbReference>
<evidence type="ECO:0000313" key="5">
    <source>
        <dbReference type="EMBL" id="KJD46432.1"/>
    </source>
</evidence>
<evidence type="ECO:0000313" key="6">
    <source>
        <dbReference type="Proteomes" id="UP000032534"/>
    </source>
</evidence>
<keyword evidence="4" id="KW-1133">Transmembrane helix</keyword>
<dbReference type="RefSeq" id="WP_044645350.1">
    <property type="nucleotide sequence ID" value="NZ_JTHP01000008.1"/>
</dbReference>
<dbReference type="GO" id="GO:0009847">
    <property type="term" value="P:spore germination"/>
    <property type="evidence" value="ECO:0007669"/>
    <property type="project" value="InterPro"/>
</dbReference>
<feature type="transmembrane region" description="Helical" evidence="4">
    <location>
        <begin position="443"/>
        <end position="475"/>
    </location>
</feature>
<comment type="similarity">
    <text evidence="1">Belongs to the GerABKA family.</text>
</comment>
<protein>
    <submittedName>
        <fullName evidence="5">Spore gernimation protein</fullName>
    </submittedName>
</protein>
<dbReference type="Proteomes" id="UP000032534">
    <property type="component" value="Unassembled WGS sequence"/>
</dbReference>
<keyword evidence="2 4" id="KW-0472">Membrane</keyword>
<feature type="compositionally biased region" description="Basic and acidic residues" evidence="3">
    <location>
        <begin position="56"/>
        <end position="78"/>
    </location>
</feature>
<feature type="region of interest" description="Disordered" evidence="3">
    <location>
        <begin position="56"/>
        <end position="83"/>
    </location>
</feature>
<accession>A0A0D7X8M6</accession>
<evidence type="ECO:0000256" key="2">
    <source>
        <dbReference type="ARBA" id="ARBA00023136"/>
    </source>
</evidence>
<dbReference type="InterPro" id="IPR004995">
    <property type="entry name" value="Spore_Ger"/>
</dbReference>
<evidence type="ECO:0000256" key="3">
    <source>
        <dbReference type="SAM" id="MobiDB-lite"/>
    </source>
</evidence>
<evidence type="ECO:0000256" key="4">
    <source>
        <dbReference type="SAM" id="Phobius"/>
    </source>
</evidence>
<dbReference type="OrthoDB" id="1726708at2"/>
<evidence type="ECO:0000256" key="1">
    <source>
        <dbReference type="ARBA" id="ARBA00005278"/>
    </source>
</evidence>
<dbReference type="Pfam" id="PF03323">
    <property type="entry name" value="GerA"/>
    <property type="match status" value="1"/>
</dbReference>
<dbReference type="PIRSF" id="PIRSF005690">
    <property type="entry name" value="GerBA"/>
    <property type="match status" value="1"/>
</dbReference>
<dbReference type="InterPro" id="IPR050768">
    <property type="entry name" value="UPF0353/GerABKA_families"/>
</dbReference>
<keyword evidence="6" id="KW-1185">Reference proteome</keyword>
<dbReference type="PATRIC" id="fig|159743.3.peg.1407"/>
<proteinExistence type="inferred from homology"/>
<reference evidence="5 6" key="1">
    <citation type="submission" date="2014-11" db="EMBL/GenBank/DDBJ databases">
        <title>Draft Genome Sequences of Paenibacillus polymyxa NRRL B-30509 and Paenibacillus terrae NRRL B-30644, Strains from a Poultry Environment that Produce Tridecaptin A and Paenicidins.</title>
        <authorList>
            <person name="van Belkum M.J."/>
            <person name="Lohans C.T."/>
            <person name="Vederas J.C."/>
        </authorList>
    </citation>
    <scope>NUCLEOTIDE SEQUENCE [LARGE SCALE GENOMIC DNA]</scope>
    <source>
        <strain evidence="5 6">NRRL B-30644</strain>
    </source>
</reference>
<feature type="transmembrane region" description="Helical" evidence="4">
    <location>
        <begin position="495"/>
        <end position="517"/>
    </location>
</feature>
<dbReference type="AlphaFoldDB" id="A0A0D7X8M6"/>
<dbReference type="EMBL" id="JTHP01000008">
    <property type="protein sequence ID" value="KJD46432.1"/>
    <property type="molecule type" value="Genomic_DNA"/>
</dbReference>
<dbReference type="GO" id="GO:0016020">
    <property type="term" value="C:membrane"/>
    <property type="evidence" value="ECO:0007669"/>
    <property type="project" value="InterPro"/>
</dbReference>
<sequence>MWQAIVTHMPKWTVLVQAIFLSIVPLLILLAVRQIKTVDGRESRRKERIELLEERDLAEQDARDPSESKDPNVSKNEDESYSEDYEANVTKMRQAIMDMADVNQKSIFLDHLQVRVSLFCVDGLTDKTSMDQNIIKPLLDWGSSDQEEEIPQGDALRDMVIRQVMLVVETEHTQDVKYSLQKVLFGSIVLLIEGTSGVLILGSSKGKTRGVEEPLSESVLRGPRIGFTEVLSDNTALLRRHGESTELAMHSFKVGKRVQKQLMVVYFRDIANSELVEEVKRRIKTIDVDEVMESGYVEQLIEDNFLSPFMQIQNTERPDRVMAALLEGRVAVLLDGTPFALLMPVTYDMMLQSPEDYYERWLSGSLIRLLRFMATGISLFAPALYISFISFHPGLIPTKLVISIVSARQGVPFSTLIEALIMETSIEILREAGLRLPKPIGPAMGIVGGLIIGQAAVNAGIVSPILVIVVAVTAISSFATPVYSSGISMRMLRFAGMFVAAIFGLYGVILFFLLLVIHMAKLKSFGLSYLSLTSPRSLRDWKDYMIRAPLHFMKRRPRLLNPKQPKRKG</sequence>
<gene>
    <name evidence="5" type="ORF">QD47_06470</name>
</gene>
<organism evidence="5 6">
    <name type="scientific">Paenibacillus terrae</name>
    <dbReference type="NCBI Taxonomy" id="159743"/>
    <lineage>
        <taxon>Bacteria</taxon>
        <taxon>Bacillati</taxon>
        <taxon>Bacillota</taxon>
        <taxon>Bacilli</taxon>
        <taxon>Bacillales</taxon>
        <taxon>Paenibacillaceae</taxon>
        <taxon>Paenibacillus</taxon>
    </lineage>
</organism>
<dbReference type="PANTHER" id="PTHR22550:SF5">
    <property type="entry name" value="LEUCINE ZIPPER PROTEIN 4"/>
    <property type="match status" value="1"/>
</dbReference>
<feature type="transmembrane region" description="Helical" evidence="4">
    <location>
        <begin position="12"/>
        <end position="32"/>
    </location>
</feature>
<name>A0A0D7X8M6_9BACL</name>
<comment type="caution">
    <text evidence="5">The sequence shown here is derived from an EMBL/GenBank/DDBJ whole genome shotgun (WGS) entry which is preliminary data.</text>
</comment>
<feature type="transmembrane region" description="Helical" evidence="4">
    <location>
        <begin position="369"/>
        <end position="388"/>
    </location>
</feature>
<keyword evidence="4" id="KW-0812">Transmembrane</keyword>